<feature type="transmembrane region" description="Helical" evidence="7">
    <location>
        <begin position="395"/>
        <end position="413"/>
    </location>
</feature>
<gene>
    <name evidence="8" type="ORF">EGD98_15395</name>
</gene>
<dbReference type="GO" id="GO:0016758">
    <property type="term" value="F:hexosyltransferase activity"/>
    <property type="evidence" value="ECO:0007669"/>
    <property type="project" value="InterPro"/>
</dbReference>
<feature type="transmembrane region" description="Helical" evidence="7">
    <location>
        <begin position="69"/>
        <end position="94"/>
    </location>
</feature>
<evidence type="ECO:0000256" key="6">
    <source>
        <dbReference type="ARBA" id="ARBA00023136"/>
    </source>
</evidence>
<feature type="transmembrane region" description="Helical" evidence="7">
    <location>
        <begin position="319"/>
        <end position="342"/>
    </location>
</feature>
<keyword evidence="2" id="KW-1003">Cell membrane</keyword>
<keyword evidence="4 7" id="KW-0812">Transmembrane</keyword>
<keyword evidence="9" id="KW-1185">Reference proteome</keyword>
<comment type="subcellular location">
    <subcellularLocation>
        <location evidence="1">Cell membrane</location>
        <topology evidence="1">Multi-pass membrane protein</topology>
    </subcellularLocation>
</comment>
<keyword evidence="3" id="KW-0808">Transferase</keyword>
<evidence type="ECO:0000256" key="5">
    <source>
        <dbReference type="ARBA" id="ARBA00022989"/>
    </source>
</evidence>
<feature type="transmembrane region" description="Helical" evidence="7">
    <location>
        <begin position="433"/>
        <end position="452"/>
    </location>
</feature>
<evidence type="ECO:0000256" key="3">
    <source>
        <dbReference type="ARBA" id="ARBA00022679"/>
    </source>
</evidence>
<name>A0A8J8C978_9EURY</name>
<organism evidence="8 9">
    <name type="scientific">Haloarcula salinisoli</name>
    <dbReference type="NCBI Taxonomy" id="2487746"/>
    <lineage>
        <taxon>Archaea</taxon>
        <taxon>Methanobacteriati</taxon>
        <taxon>Methanobacteriota</taxon>
        <taxon>Stenosarchaea group</taxon>
        <taxon>Halobacteria</taxon>
        <taxon>Halobacteriales</taxon>
        <taxon>Haloarculaceae</taxon>
        <taxon>Haloarcula</taxon>
    </lineage>
</organism>
<feature type="transmembrane region" description="Helical" evidence="7">
    <location>
        <begin position="144"/>
        <end position="172"/>
    </location>
</feature>
<comment type="caution">
    <text evidence="8">The sequence shown here is derived from an EMBL/GenBank/DDBJ whole genome shotgun (WGS) entry which is preliminary data.</text>
</comment>
<dbReference type="Pfam" id="PF09594">
    <property type="entry name" value="GT87"/>
    <property type="match status" value="1"/>
</dbReference>
<proteinExistence type="predicted"/>
<dbReference type="EMBL" id="RKLQ01000002">
    <property type="protein sequence ID" value="MBX0305052.1"/>
    <property type="molecule type" value="Genomic_DNA"/>
</dbReference>
<evidence type="ECO:0000256" key="2">
    <source>
        <dbReference type="ARBA" id="ARBA00022475"/>
    </source>
</evidence>
<evidence type="ECO:0000256" key="1">
    <source>
        <dbReference type="ARBA" id="ARBA00004651"/>
    </source>
</evidence>
<dbReference type="Proteomes" id="UP000783863">
    <property type="component" value="Unassembled WGS sequence"/>
</dbReference>
<dbReference type="AlphaFoldDB" id="A0A8J8C978"/>
<feature type="transmembrane region" description="Helical" evidence="7">
    <location>
        <begin position="38"/>
        <end position="57"/>
    </location>
</feature>
<evidence type="ECO:0000313" key="8">
    <source>
        <dbReference type="EMBL" id="MBX0305052.1"/>
    </source>
</evidence>
<dbReference type="GO" id="GO:0005886">
    <property type="term" value="C:plasma membrane"/>
    <property type="evidence" value="ECO:0007669"/>
    <property type="project" value="UniProtKB-SubCell"/>
</dbReference>
<sequence length="472" mass="52035">MLSEIENIFARLGFYSLLLGLVVGIGILIPTIGISPIWMISAFVIGFVFLISSYGIFRLQISSTESREDILWCILLSPIVLYIPLNLILMYVGLVQQPRLQDFGAYYNGAVRFLNGAPLYQTTQEIPSIQAEISGDMPYLYPPIFILLFVPFTVLPATAAGLVWDILVLVFLVWSVSKLVSTFTVNITDSSRVLLYLSVISFAPTITWIKAGQVSGLLTGLLCLSGAALRTKRDGQSGMLTTLGSAIKPFYATSGAHLLRSRKRLFSSLWTGLFVLLFGLLIFGLESHVEYLNILIGGKGWESTTLEPNKWNAGHFNPFFLLGSLKHLPRIILVFITIGLALHSNESKIPIEYIFALGVAIVPIAGPTTNTLALSTAIPAIVMVGFYEMENDGDFPKLLIVSALLIHIHPYTIEFVSKFGPRIYPEIERITPIIPLLQPALYGMALLIGYIISQSWENASGVSLVGWIRRGF</sequence>
<dbReference type="InterPro" id="IPR018584">
    <property type="entry name" value="GT87"/>
</dbReference>
<keyword evidence="5 7" id="KW-1133">Transmembrane helix</keyword>
<accession>A0A8J8C978</accession>
<evidence type="ECO:0000256" key="4">
    <source>
        <dbReference type="ARBA" id="ARBA00022692"/>
    </source>
</evidence>
<protein>
    <submittedName>
        <fullName evidence="8">DUF2029 domain-containing protein</fullName>
    </submittedName>
</protein>
<dbReference type="RefSeq" id="WP_220589246.1">
    <property type="nucleotide sequence ID" value="NZ_RKLQ01000002.1"/>
</dbReference>
<feature type="transmembrane region" description="Helical" evidence="7">
    <location>
        <begin position="265"/>
        <end position="285"/>
    </location>
</feature>
<evidence type="ECO:0000256" key="7">
    <source>
        <dbReference type="SAM" id="Phobius"/>
    </source>
</evidence>
<feature type="transmembrane region" description="Helical" evidence="7">
    <location>
        <begin position="354"/>
        <end position="383"/>
    </location>
</feature>
<evidence type="ECO:0000313" key="9">
    <source>
        <dbReference type="Proteomes" id="UP000783863"/>
    </source>
</evidence>
<feature type="transmembrane region" description="Helical" evidence="7">
    <location>
        <begin position="193"/>
        <end position="209"/>
    </location>
</feature>
<feature type="transmembrane region" description="Helical" evidence="7">
    <location>
        <begin position="12"/>
        <end position="32"/>
    </location>
</feature>
<reference evidence="8" key="1">
    <citation type="submission" date="2021-06" db="EMBL/GenBank/DDBJ databases">
        <title>Halomicroarcula sp. F24A a new haloarchaeum isolated from saline soil.</title>
        <authorList>
            <person name="Duran-Viseras A."/>
            <person name="Sanchez-Porro C."/>
            <person name="Ventosa A."/>
        </authorList>
    </citation>
    <scope>NUCLEOTIDE SEQUENCE</scope>
    <source>
        <strain evidence="8">F24A</strain>
    </source>
</reference>
<keyword evidence="6 7" id="KW-0472">Membrane</keyword>